<dbReference type="Proteomes" id="UP000249057">
    <property type="component" value="Unassembled WGS sequence"/>
</dbReference>
<proteinExistence type="predicted"/>
<dbReference type="EMBL" id="KZ825441">
    <property type="protein sequence ID" value="RAH39657.1"/>
    <property type="molecule type" value="Genomic_DNA"/>
</dbReference>
<accession>A0ACD1FRQ7</accession>
<gene>
    <name evidence="1" type="ORF">BO95DRAFT_46320</name>
</gene>
<sequence length="141" mass="14816">MPGPRHQRCEIPWCRLSPAFWWSADISIYRPDRQDSKVTLDTEATNNKSGPSSRFATTMSSHGGGGGGGGGTLEMSIGSHTHACTSAHPVMALAAASCACESCTAGVLLENRVSLGLMAGFVRSYSVLLSTCHYLIPGEIG</sequence>
<keyword evidence="2" id="KW-1185">Reference proteome</keyword>
<reference evidence="1" key="1">
    <citation type="submission" date="2018-02" db="EMBL/GenBank/DDBJ databases">
        <title>The genomes of Aspergillus section Nigri reveals drivers in fungal speciation.</title>
        <authorList>
            <consortium name="DOE Joint Genome Institute"/>
            <person name="Vesth T.C."/>
            <person name="Nybo J."/>
            <person name="Theobald S."/>
            <person name="Brandl J."/>
            <person name="Frisvad J.C."/>
            <person name="Nielsen K.F."/>
            <person name="Lyhne E.K."/>
            <person name="Kogle M.E."/>
            <person name="Kuo A."/>
            <person name="Riley R."/>
            <person name="Clum A."/>
            <person name="Nolan M."/>
            <person name="Lipzen A."/>
            <person name="Salamov A."/>
            <person name="Henrissat B."/>
            <person name="Wiebenga A."/>
            <person name="De vries R.P."/>
            <person name="Grigoriev I.V."/>
            <person name="Mortensen U.H."/>
            <person name="Andersen M.R."/>
            <person name="Baker S.E."/>
        </authorList>
    </citation>
    <scope>NUCLEOTIDE SEQUENCE</scope>
    <source>
        <strain evidence="1">CBS 621.78</strain>
    </source>
</reference>
<evidence type="ECO:0000313" key="1">
    <source>
        <dbReference type="EMBL" id="RAH39657.1"/>
    </source>
</evidence>
<organism evidence="1 2">
    <name type="scientific">Aspergillus brunneoviolaceus CBS 621.78</name>
    <dbReference type="NCBI Taxonomy" id="1450534"/>
    <lineage>
        <taxon>Eukaryota</taxon>
        <taxon>Fungi</taxon>
        <taxon>Dikarya</taxon>
        <taxon>Ascomycota</taxon>
        <taxon>Pezizomycotina</taxon>
        <taxon>Eurotiomycetes</taxon>
        <taxon>Eurotiomycetidae</taxon>
        <taxon>Eurotiales</taxon>
        <taxon>Aspergillaceae</taxon>
        <taxon>Aspergillus</taxon>
        <taxon>Aspergillus subgen. Circumdati</taxon>
    </lineage>
</organism>
<evidence type="ECO:0000313" key="2">
    <source>
        <dbReference type="Proteomes" id="UP000249057"/>
    </source>
</evidence>
<name>A0ACD1FRQ7_9EURO</name>
<protein>
    <submittedName>
        <fullName evidence="1">Uncharacterized protein</fullName>
    </submittedName>
</protein>